<dbReference type="Proteomes" id="UP001234178">
    <property type="component" value="Unassembled WGS sequence"/>
</dbReference>
<comment type="caution">
    <text evidence="2">The sequence shown here is derived from an EMBL/GenBank/DDBJ whole genome shotgun (WGS) entry which is preliminary data.</text>
</comment>
<name>A0ABQ9ZZ69_9CRUS</name>
<organism evidence="2 3">
    <name type="scientific">Daphnia magna</name>
    <dbReference type="NCBI Taxonomy" id="35525"/>
    <lineage>
        <taxon>Eukaryota</taxon>
        <taxon>Metazoa</taxon>
        <taxon>Ecdysozoa</taxon>
        <taxon>Arthropoda</taxon>
        <taxon>Crustacea</taxon>
        <taxon>Branchiopoda</taxon>
        <taxon>Diplostraca</taxon>
        <taxon>Cladocera</taxon>
        <taxon>Anomopoda</taxon>
        <taxon>Daphniidae</taxon>
        <taxon>Daphnia</taxon>
    </lineage>
</organism>
<keyword evidence="1" id="KW-1133">Transmembrane helix</keyword>
<proteinExistence type="predicted"/>
<keyword evidence="1" id="KW-0812">Transmembrane</keyword>
<keyword evidence="1" id="KW-0472">Membrane</keyword>
<dbReference type="EMBL" id="JAOYFB010000036">
    <property type="protein sequence ID" value="KAK4018208.1"/>
    <property type="molecule type" value="Genomic_DNA"/>
</dbReference>
<evidence type="ECO:0000313" key="3">
    <source>
        <dbReference type="Proteomes" id="UP001234178"/>
    </source>
</evidence>
<keyword evidence="3" id="KW-1185">Reference proteome</keyword>
<evidence type="ECO:0008006" key="4">
    <source>
        <dbReference type="Google" id="ProtNLM"/>
    </source>
</evidence>
<gene>
    <name evidence="2" type="ORF">OUZ56_000276</name>
</gene>
<evidence type="ECO:0000313" key="2">
    <source>
        <dbReference type="EMBL" id="KAK4018208.1"/>
    </source>
</evidence>
<protein>
    <recommendedName>
        <fullName evidence="4">Transmembrane protein</fullName>
    </recommendedName>
</protein>
<reference evidence="2 3" key="1">
    <citation type="journal article" date="2023" name="Nucleic Acids Res.">
        <title>The hologenome of Daphnia magna reveals possible DNA methylation and microbiome-mediated evolution of the host genome.</title>
        <authorList>
            <person name="Chaturvedi A."/>
            <person name="Li X."/>
            <person name="Dhandapani V."/>
            <person name="Marshall H."/>
            <person name="Kissane S."/>
            <person name="Cuenca-Cambronero M."/>
            <person name="Asole G."/>
            <person name="Calvet F."/>
            <person name="Ruiz-Romero M."/>
            <person name="Marangio P."/>
            <person name="Guigo R."/>
            <person name="Rago D."/>
            <person name="Mirbahai L."/>
            <person name="Eastwood N."/>
            <person name="Colbourne J.K."/>
            <person name="Zhou J."/>
            <person name="Mallon E."/>
            <person name="Orsini L."/>
        </authorList>
    </citation>
    <scope>NUCLEOTIDE SEQUENCE [LARGE SCALE GENOMIC DNA]</scope>
    <source>
        <strain evidence="2">LRV0_1</strain>
    </source>
</reference>
<feature type="transmembrane region" description="Helical" evidence="1">
    <location>
        <begin position="33"/>
        <end position="54"/>
    </location>
</feature>
<sequence length="107" mass="12471">MKPVELPISQRLVGSIMYSPFVSHLRLHRRHPLLLFSLLPSIYITFFFMTGMGIREKYGEYRNDVEKDGRWGYCVVTPLVKILFKVTSLVTSRSLRPLLIGKEKKKT</sequence>
<evidence type="ECO:0000256" key="1">
    <source>
        <dbReference type="SAM" id="Phobius"/>
    </source>
</evidence>
<accession>A0ABQ9ZZ69</accession>